<dbReference type="EMBL" id="DVMR01000026">
    <property type="protein sequence ID" value="HIU43116.1"/>
    <property type="molecule type" value="Genomic_DNA"/>
</dbReference>
<evidence type="ECO:0000256" key="1">
    <source>
        <dbReference type="SAM" id="SignalP"/>
    </source>
</evidence>
<organism evidence="2 3">
    <name type="scientific">Candidatus Ventrousia excrementavium</name>
    <dbReference type="NCBI Taxonomy" id="2840961"/>
    <lineage>
        <taxon>Bacteria</taxon>
        <taxon>Bacillati</taxon>
        <taxon>Bacillota</taxon>
        <taxon>Clostridia</taxon>
        <taxon>Eubacteriales</taxon>
        <taxon>Clostridiaceae</taxon>
        <taxon>Clostridiaceae incertae sedis</taxon>
        <taxon>Candidatus Ventrousia</taxon>
    </lineage>
</organism>
<gene>
    <name evidence="2" type="ORF">IAB67_02335</name>
</gene>
<accession>A0A9D1IUT4</accession>
<dbReference type="AlphaFoldDB" id="A0A9D1IUT4"/>
<protein>
    <submittedName>
        <fullName evidence="2">Uncharacterized protein</fullName>
    </submittedName>
</protein>
<dbReference type="Proteomes" id="UP000824073">
    <property type="component" value="Unassembled WGS sequence"/>
</dbReference>
<keyword evidence="1" id="KW-0732">Signal</keyword>
<comment type="caution">
    <text evidence="2">The sequence shown here is derived from an EMBL/GenBank/DDBJ whole genome shotgun (WGS) entry which is preliminary data.</text>
</comment>
<evidence type="ECO:0000313" key="3">
    <source>
        <dbReference type="Proteomes" id="UP000824073"/>
    </source>
</evidence>
<feature type="signal peptide" evidence="1">
    <location>
        <begin position="1"/>
        <end position="26"/>
    </location>
</feature>
<sequence>MGFKAVARRMLAGALCYLAVSGSMLAANTPFCTAENVSEIHITKQIPFTAVSRASESFNIKVSKNTVAAAGSAFSLEAGDHVTINAVYSPAAADVEIGLIAPDGLFYSVRGVNGSIKKGIIVNEHGSYTLAIRNNSSSTVTITGFATY</sequence>
<reference evidence="2" key="2">
    <citation type="journal article" date="2021" name="PeerJ">
        <title>Extensive microbial diversity within the chicken gut microbiome revealed by metagenomics and culture.</title>
        <authorList>
            <person name="Gilroy R."/>
            <person name="Ravi A."/>
            <person name="Getino M."/>
            <person name="Pursley I."/>
            <person name="Horton D.L."/>
            <person name="Alikhan N.F."/>
            <person name="Baker D."/>
            <person name="Gharbi K."/>
            <person name="Hall N."/>
            <person name="Watson M."/>
            <person name="Adriaenssens E.M."/>
            <person name="Foster-Nyarko E."/>
            <person name="Jarju S."/>
            <person name="Secka A."/>
            <person name="Antonio M."/>
            <person name="Oren A."/>
            <person name="Chaudhuri R.R."/>
            <person name="La Ragione R."/>
            <person name="Hildebrand F."/>
            <person name="Pallen M.J."/>
        </authorList>
    </citation>
    <scope>NUCLEOTIDE SEQUENCE</scope>
    <source>
        <strain evidence="2">CHK191-8634</strain>
    </source>
</reference>
<proteinExistence type="predicted"/>
<evidence type="ECO:0000313" key="2">
    <source>
        <dbReference type="EMBL" id="HIU43116.1"/>
    </source>
</evidence>
<reference evidence="2" key="1">
    <citation type="submission" date="2020-10" db="EMBL/GenBank/DDBJ databases">
        <authorList>
            <person name="Gilroy R."/>
        </authorList>
    </citation>
    <scope>NUCLEOTIDE SEQUENCE</scope>
    <source>
        <strain evidence="2">CHK191-8634</strain>
    </source>
</reference>
<feature type="chain" id="PRO_5038583239" evidence="1">
    <location>
        <begin position="27"/>
        <end position="148"/>
    </location>
</feature>
<name>A0A9D1IUT4_9CLOT</name>